<proteinExistence type="predicted"/>
<keyword evidence="2" id="KW-1185">Reference proteome</keyword>
<dbReference type="RefSeq" id="WP_183351538.1">
    <property type="nucleotide sequence ID" value="NZ_JACHEO010000014.1"/>
</dbReference>
<accession>A0A840UR54</accession>
<evidence type="ECO:0008006" key="3">
    <source>
        <dbReference type="Google" id="ProtNLM"/>
    </source>
</evidence>
<protein>
    <recommendedName>
        <fullName evidence="3">DNA-binding protein</fullName>
    </recommendedName>
</protein>
<evidence type="ECO:0000313" key="1">
    <source>
        <dbReference type="EMBL" id="MBB5348707.1"/>
    </source>
</evidence>
<gene>
    <name evidence="1" type="ORF">HNQ81_002447</name>
</gene>
<evidence type="ECO:0000313" key="2">
    <source>
        <dbReference type="Proteomes" id="UP000539642"/>
    </source>
</evidence>
<sequence>MTDKPKQRRVRLGNDTEFLGKLIAILEKEKLTKEELAQRLGLDNAKKISDTVLLAAVKLAGDSAFLANLGGKTSGRTKKGAQYAQKKGLVIPAWLFEGKNVADGQRFEVQFGRKGIITLRPQAEENA</sequence>
<dbReference type="AlphaFoldDB" id="A0A840UR54"/>
<comment type="caution">
    <text evidence="1">The sequence shown here is derived from an EMBL/GenBank/DDBJ whole genome shotgun (WGS) entry which is preliminary data.</text>
</comment>
<dbReference type="EMBL" id="JACHEO010000014">
    <property type="protein sequence ID" value="MBB5348707.1"/>
    <property type="molecule type" value="Genomic_DNA"/>
</dbReference>
<reference evidence="1 2" key="1">
    <citation type="submission" date="2020-08" db="EMBL/GenBank/DDBJ databases">
        <title>Genomic Encyclopedia of Type Strains, Phase IV (KMG-IV): sequencing the most valuable type-strain genomes for metagenomic binning, comparative biology and taxonomic classification.</title>
        <authorList>
            <person name="Goeker M."/>
        </authorList>
    </citation>
    <scope>NUCLEOTIDE SEQUENCE [LARGE SCALE GENOMIC DNA]</scope>
    <source>
        <strain evidence="1 2">DSM 28570</strain>
    </source>
</reference>
<dbReference type="Proteomes" id="UP000539642">
    <property type="component" value="Unassembled WGS sequence"/>
</dbReference>
<organism evidence="1 2">
    <name type="scientific">Desulfoprunum benzoelyticum</name>
    <dbReference type="NCBI Taxonomy" id="1506996"/>
    <lineage>
        <taxon>Bacteria</taxon>
        <taxon>Pseudomonadati</taxon>
        <taxon>Thermodesulfobacteriota</taxon>
        <taxon>Desulfobulbia</taxon>
        <taxon>Desulfobulbales</taxon>
        <taxon>Desulfobulbaceae</taxon>
        <taxon>Desulfoprunum</taxon>
    </lineage>
</organism>
<name>A0A840UR54_9BACT</name>